<evidence type="ECO:0000313" key="2">
    <source>
        <dbReference type="Proteomes" id="UP000015105"/>
    </source>
</evidence>
<name>A0A453GSN1_AEGTS</name>
<dbReference type="Gramene" id="AET3Gv21186600.1">
    <property type="protein sequence ID" value="AET3Gv21186600.1"/>
    <property type="gene ID" value="AET3Gv21186600"/>
</dbReference>
<dbReference type="STRING" id="200361.A0A453GSN1"/>
<proteinExistence type="predicted"/>
<protein>
    <submittedName>
        <fullName evidence="1">Uncharacterized protein</fullName>
    </submittedName>
</protein>
<dbReference type="EnsemblPlants" id="AET3Gv21186600.1">
    <property type="protein sequence ID" value="AET3Gv21186600.1"/>
    <property type="gene ID" value="AET3Gv21186600"/>
</dbReference>
<reference evidence="1" key="4">
    <citation type="submission" date="2019-03" db="UniProtKB">
        <authorList>
            <consortium name="EnsemblPlants"/>
        </authorList>
    </citation>
    <scope>IDENTIFICATION</scope>
</reference>
<reference evidence="2" key="2">
    <citation type="journal article" date="2017" name="Nat. Plants">
        <title>The Aegilops tauschii genome reveals multiple impacts of transposons.</title>
        <authorList>
            <person name="Zhao G."/>
            <person name="Zou C."/>
            <person name="Li K."/>
            <person name="Wang K."/>
            <person name="Li T."/>
            <person name="Gao L."/>
            <person name="Zhang X."/>
            <person name="Wang H."/>
            <person name="Yang Z."/>
            <person name="Liu X."/>
            <person name="Jiang W."/>
            <person name="Mao L."/>
            <person name="Kong X."/>
            <person name="Jiao Y."/>
            <person name="Jia J."/>
        </authorList>
    </citation>
    <scope>NUCLEOTIDE SEQUENCE [LARGE SCALE GENOMIC DNA]</scope>
    <source>
        <strain evidence="2">cv. AL8/78</strain>
    </source>
</reference>
<dbReference type="AlphaFoldDB" id="A0A453GSN1"/>
<organism evidence="1 2">
    <name type="scientific">Aegilops tauschii subsp. strangulata</name>
    <name type="common">Goatgrass</name>
    <dbReference type="NCBI Taxonomy" id="200361"/>
    <lineage>
        <taxon>Eukaryota</taxon>
        <taxon>Viridiplantae</taxon>
        <taxon>Streptophyta</taxon>
        <taxon>Embryophyta</taxon>
        <taxon>Tracheophyta</taxon>
        <taxon>Spermatophyta</taxon>
        <taxon>Magnoliopsida</taxon>
        <taxon>Liliopsida</taxon>
        <taxon>Poales</taxon>
        <taxon>Poaceae</taxon>
        <taxon>BOP clade</taxon>
        <taxon>Pooideae</taxon>
        <taxon>Triticodae</taxon>
        <taxon>Triticeae</taxon>
        <taxon>Triticinae</taxon>
        <taxon>Aegilops</taxon>
    </lineage>
</organism>
<accession>A0A453GSN1</accession>
<sequence length="122" mass="13614">MSSPRKHLALRNHVPIFDVEEKEQEVVILARATKHWAGVEDGSRMLDQLSIDAHLVEPPELSTFYLRAKIGARERGITCTLDDIEGNFLVMTLQFDSSKYYGRVYDGATTPSCCSPSPPPPP</sequence>
<dbReference type="Proteomes" id="UP000015105">
    <property type="component" value="Chromosome 3D"/>
</dbReference>
<keyword evidence="2" id="KW-1185">Reference proteome</keyword>
<reference evidence="2" key="1">
    <citation type="journal article" date="2014" name="Science">
        <title>Ancient hybridizations among the ancestral genomes of bread wheat.</title>
        <authorList>
            <consortium name="International Wheat Genome Sequencing Consortium,"/>
            <person name="Marcussen T."/>
            <person name="Sandve S.R."/>
            <person name="Heier L."/>
            <person name="Spannagl M."/>
            <person name="Pfeifer M."/>
            <person name="Jakobsen K.S."/>
            <person name="Wulff B.B."/>
            <person name="Steuernagel B."/>
            <person name="Mayer K.F."/>
            <person name="Olsen O.A."/>
        </authorList>
    </citation>
    <scope>NUCLEOTIDE SEQUENCE [LARGE SCALE GENOMIC DNA]</scope>
    <source>
        <strain evidence="2">cv. AL8/78</strain>
    </source>
</reference>
<reference evidence="1" key="5">
    <citation type="journal article" date="2021" name="G3 (Bethesda)">
        <title>Aegilops tauschii genome assembly Aet v5.0 features greater sequence contiguity and improved annotation.</title>
        <authorList>
            <person name="Wang L."/>
            <person name="Zhu T."/>
            <person name="Rodriguez J.C."/>
            <person name="Deal K.R."/>
            <person name="Dubcovsky J."/>
            <person name="McGuire P.E."/>
            <person name="Lux T."/>
            <person name="Spannagl M."/>
            <person name="Mayer K.F.X."/>
            <person name="Baldrich P."/>
            <person name="Meyers B.C."/>
            <person name="Huo N."/>
            <person name="Gu Y.Q."/>
            <person name="Zhou H."/>
            <person name="Devos K.M."/>
            <person name="Bennetzen J.L."/>
            <person name="Unver T."/>
            <person name="Budak H."/>
            <person name="Gulick P.J."/>
            <person name="Galiba G."/>
            <person name="Kalapos B."/>
            <person name="Nelson D.R."/>
            <person name="Li P."/>
            <person name="You F.M."/>
            <person name="Luo M.C."/>
            <person name="Dvorak J."/>
        </authorList>
    </citation>
    <scope>NUCLEOTIDE SEQUENCE [LARGE SCALE GENOMIC DNA]</scope>
    <source>
        <strain evidence="1">cv. AL8/78</strain>
    </source>
</reference>
<reference evidence="1" key="3">
    <citation type="journal article" date="2017" name="Nature">
        <title>Genome sequence of the progenitor of the wheat D genome Aegilops tauschii.</title>
        <authorList>
            <person name="Luo M.C."/>
            <person name="Gu Y.Q."/>
            <person name="Puiu D."/>
            <person name="Wang H."/>
            <person name="Twardziok S.O."/>
            <person name="Deal K.R."/>
            <person name="Huo N."/>
            <person name="Zhu T."/>
            <person name="Wang L."/>
            <person name="Wang Y."/>
            <person name="McGuire P.E."/>
            <person name="Liu S."/>
            <person name="Long H."/>
            <person name="Ramasamy R.K."/>
            <person name="Rodriguez J.C."/>
            <person name="Van S.L."/>
            <person name="Yuan L."/>
            <person name="Wang Z."/>
            <person name="Xia Z."/>
            <person name="Xiao L."/>
            <person name="Anderson O.D."/>
            <person name="Ouyang S."/>
            <person name="Liang Y."/>
            <person name="Zimin A.V."/>
            <person name="Pertea G."/>
            <person name="Qi P."/>
            <person name="Bennetzen J.L."/>
            <person name="Dai X."/>
            <person name="Dawson M.W."/>
            <person name="Muller H.G."/>
            <person name="Kugler K."/>
            <person name="Rivarola-Duarte L."/>
            <person name="Spannagl M."/>
            <person name="Mayer K.F.X."/>
            <person name="Lu F.H."/>
            <person name="Bevan M.W."/>
            <person name="Leroy P."/>
            <person name="Li P."/>
            <person name="You F.M."/>
            <person name="Sun Q."/>
            <person name="Liu Z."/>
            <person name="Lyons E."/>
            <person name="Wicker T."/>
            <person name="Salzberg S.L."/>
            <person name="Devos K.M."/>
            <person name="Dvorak J."/>
        </authorList>
    </citation>
    <scope>NUCLEOTIDE SEQUENCE [LARGE SCALE GENOMIC DNA]</scope>
    <source>
        <strain evidence="1">cv. AL8/78</strain>
    </source>
</reference>
<evidence type="ECO:0000313" key="1">
    <source>
        <dbReference type="EnsemblPlants" id="AET3Gv21186600.1"/>
    </source>
</evidence>